<evidence type="ECO:0000313" key="3">
    <source>
        <dbReference type="Proteomes" id="UP000654947"/>
    </source>
</evidence>
<feature type="compositionally biased region" description="Basic and acidic residues" evidence="1">
    <location>
        <begin position="24"/>
        <end position="34"/>
    </location>
</feature>
<reference evidence="2 3" key="1">
    <citation type="journal article" date="2014" name="Int. J. Syst. Evol. Microbiol.">
        <title>Complete genome sequence of Corynebacterium casei LMG S-19264T (=DSM 44701T), isolated from a smear-ripened cheese.</title>
        <authorList>
            <consortium name="US DOE Joint Genome Institute (JGI-PGF)"/>
            <person name="Walter F."/>
            <person name="Albersmeier A."/>
            <person name="Kalinowski J."/>
            <person name="Ruckert C."/>
        </authorList>
    </citation>
    <scope>NUCLEOTIDE SEQUENCE [LARGE SCALE GENOMIC DNA]</scope>
    <source>
        <strain evidence="2 3">KCTC 19473</strain>
    </source>
</reference>
<dbReference type="RefSeq" id="WP_272980398.1">
    <property type="nucleotide sequence ID" value="NZ_BMXL01000008.1"/>
</dbReference>
<dbReference type="EMBL" id="BMXL01000008">
    <property type="protein sequence ID" value="GHD24731.1"/>
    <property type="molecule type" value="Genomic_DNA"/>
</dbReference>
<proteinExistence type="predicted"/>
<comment type="caution">
    <text evidence="2">The sequence shown here is derived from an EMBL/GenBank/DDBJ whole genome shotgun (WGS) entry which is preliminary data.</text>
</comment>
<gene>
    <name evidence="2" type="ORF">GCM10007147_21210</name>
</gene>
<dbReference type="AlphaFoldDB" id="A0A918XBT0"/>
<dbReference type="Proteomes" id="UP000654947">
    <property type="component" value="Unassembled WGS sequence"/>
</dbReference>
<accession>A0A918XBT0</accession>
<feature type="region of interest" description="Disordered" evidence="1">
    <location>
        <begin position="24"/>
        <end position="44"/>
    </location>
</feature>
<protein>
    <submittedName>
        <fullName evidence="2">Uncharacterized protein</fullName>
    </submittedName>
</protein>
<name>A0A918XBT0_9ACTN</name>
<evidence type="ECO:0000313" key="2">
    <source>
        <dbReference type="EMBL" id="GHD24731.1"/>
    </source>
</evidence>
<organism evidence="2 3">
    <name type="scientific">Nocardiopsis kunsanensis</name>
    <dbReference type="NCBI Taxonomy" id="141693"/>
    <lineage>
        <taxon>Bacteria</taxon>
        <taxon>Bacillati</taxon>
        <taxon>Actinomycetota</taxon>
        <taxon>Actinomycetes</taxon>
        <taxon>Streptosporangiales</taxon>
        <taxon>Nocardiopsidaceae</taxon>
        <taxon>Nocardiopsis</taxon>
    </lineage>
</organism>
<keyword evidence="3" id="KW-1185">Reference proteome</keyword>
<sequence>MTMKWTLRAHPGWQRRELRVRCEEHESEEAREPSSDAVAEARPA</sequence>
<evidence type="ECO:0000256" key="1">
    <source>
        <dbReference type="SAM" id="MobiDB-lite"/>
    </source>
</evidence>